<name>A0A9W6AZV9_9LACO</name>
<dbReference type="CDD" id="cd00093">
    <property type="entry name" value="HTH_XRE"/>
    <property type="match status" value="1"/>
</dbReference>
<sequence length="195" mass="22604">MNNISEKIITLRKNNNITQAQLAKQLHVSRKTISNWENDRGKPDIQSLNMICDIYKVPLSFFIEPPTKKNKNNYVKNIKSKKTLLNYSYYFNIILTIASICNTFLIGSNHLAFVTPLLIINLCIFFIFFKDLKEKVRNNKLKIIIISLILLFITFFLELGISQSVTQINLEIIFGIMVHSISLTIGFDVIFFTYN</sequence>
<reference evidence="4" key="2">
    <citation type="journal article" date="2023" name="PLoS ONE">
        <title>Philodulcilactobacillus myokoensis gen. nov., sp. nov., a fructophilic, acidophilic, and agar-phobic lactic acid bacterium isolated from fermented vegetable extracts.</title>
        <authorList>
            <person name="Kouya T."/>
            <person name="Ishiyama Y."/>
            <person name="Ohashi S."/>
            <person name="Kumakubo R."/>
            <person name="Yamazaki T."/>
            <person name="Otaki T."/>
        </authorList>
    </citation>
    <scope>NUCLEOTIDE SEQUENCE</scope>
    <source>
        <strain evidence="4">WR16-4</strain>
    </source>
</reference>
<keyword evidence="2" id="KW-0812">Transmembrane</keyword>
<dbReference type="PANTHER" id="PTHR46558:SF4">
    <property type="entry name" value="DNA-BIDING PHAGE PROTEIN"/>
    <property type="match status" value="1"/>
</dbReference>
<organism evidence="4 5">
    <name type="scientific">Philodulcilactobacillus myokoensis</name>
    <dbReference type="NCBI Taxonomy" id="2929573"/>
    <lineage>
        <taxon>Bacteria</taxon>
        <taxon>Bacillati</taxon>
        <taxon>Bacillota</taxon>
        <taxon>Bacilli</taxon>
        <taxon>Lactobacillales</taxon>
        <taxon>Lactobacillaceae</taxon>
        <taxon>Philodulcilactobacillus</taxon>
    </lineage>
</organism>
<evidence type="ECO:0000256" key="1">
    <source>
        <dbReference type="ARBA" id="ARBA00023125"/>
    </source>
</evidence>
<evidence type="ECO:0000313" key="4">
    <source>
        <dbReference type="EMBL" id="GLB46128.1"/>
    </source>
</evidence>
<feature type="transmembrane region" description="Helical" evidence="2">
    <location>
        <begin position="141"/>
        <end position="161"/>
    </location>
</feature>
<dbReference type="SUPFAM" id="SSF47413">
    <property type="entry name" value="lambda repressor-like DNA-binding domains"/>
    <property type="match status" value="1"/>
</dbReference>
<dbReference type="Proteomes" id="UP001144204">
    <property type="component" value="Unassembled WGS sequence"/>
</dbReference>
<evidence type="ECO:0000313" key="5">
    <source>
        <dbReference type="Proteomes" id="UP001144204"/>
    </source>
</evidence>
<accession>A0A9W6AZV9</accession>
<keyword evidence="2" id="KW-0472">Membrane</keyword>
<feature type="transmembrane region" description="Helical" evidence="2">
    <location>
        <begin position="111"/>
        <end position="129"/>
    </location>
</feature>
<proteinExistence type="predicted"/>
<dbReference type="EMBL" id="BRPL01000002">
    <property type="protein sequence ID" value="GLB46128.1"/>
    <property type="molecule type" value="Genomic_DNA"/>
</dbReference>
<dbReference type="PROSITE" id="PS50943">
    <property type="entry name" value="HTH_CROC1"/>
    <property type="match status" value="1"/>
</dbReference>
<dbReference type="AlphaFoldDB" id="A0A9W6AZV9"/>
<dbReference type="RefSeq" id="WP_286135586.1">
    <property type="nucleotide sequence ID" value="NZ_BRPL01000002.1"/>
</dbReference>
<dbReference type="PANTHER" id="PTHR46558">
    <property type="entry name" value="TRACRIPTIONAL REGULATORY PROTEIN-RELATED-RELATED"/>
    <property type="match status" value="1"/>
</dbReference>
<dbReference type="SMART" id="SM00530">
    <property type="entry name" value="HTH_XRE"/>
    <property type="match status" value="1"/>
</dbReference>
<keyword evidence="2" id="KW-1133">Transmembrane helix</keyword>
<evidence type="ECO:0000259" key="3">
    <source>
        <dbReference type="PROSITE" id="PS50943"/>
    </source>
</evidence>
<reference evidence="4" key="1">
    <citation type="submission" date="2022-07" db="EMBL/GenBank/DDBJ databases">
        <authorList>
            <person name="Kouya T."/>
            <person name="Ishiyama Y."/>
        </authorList>
    </citation>
    <scope>NUCLEOTIDE SEQUENCE</scope>
    <source>
        <strain evidence="4">WR16-4</strain>
    </source>
</reference>
<dbReference type="InterPro" id="IPR001387">
    <property type="entry name" value="Cro/C1-type_HTH"/>
</dbReference>
<dbReference type="InterPro" id="IPR010982">
    <property type="entry name" value="Lambda_DNA-bd_dom_sf"/>
</dbReference>
<feature type="transmembrane region" description="Helical" evidence="2">
    <location>
        <begin position="87"/>
        <end position="105"/>
    </location>
</feature>
<dbReference type="Gene3D" id="1.10.260.40">
    <property type="entry name" value="lambda repressor-like DNA-binding domains"/>
    <property type="match status" value="1"/>
</dbReference>
<evidence type="ECO:0000256" key="2">
    <source>
        <dbReference type="SAM" id="Phobius"/>
    </source>
</evidence>
<dbReference type="Pfam" id="PF01381">
    <property type="entry name" value="HTH_3"/>
    <property type="match status" value="1"/>
</dbReference>
<protein>
    <submittedName>
        <fullName evidence="4">Transcriptional regulator</fullName>
    </submittedName>
</protein>
<dbReference type="GO" id="GO:0003677">
    <property type="term" value="F:DNA binding"/>
    <property type="evidence" value="ECO:0007669"/>
    <property type="project" value="UniProtKB-KW"/>
</dbReference>
<comment type="caution">
    <text evidence="4">The sequence shown here is derived from an EMBL/GenBank/DDBJ whole genome shotgun (WGS) entry which is preliminary data.</text>
</comment>
<gene>
    <name evidence="4" type="ORF">WR164_01070</name>
</gene>
<feature type="domain" description="HTH cro/C1-type" evidence="3">
    <location>
        <begin position="8"/>
        <end position="62"/>
    </location>
</feature>
<keyword evidence="5" id="KW-1185">Reference proteome</keyword>
<keyword evidence="1" id="KW-0238">DNA-binding</keyword>
<feature type="transmembrane region" description="Helical" evidence="2">
    <location>
        <begin position="173"/>
        <end position="194"/>
    </location>
</feature>